<feature type="compositionally biased region" description="Basic and acidic residues" evidence="1">
    <location>
        <begin position="206"/>
        <end position="232"/>
    </location>
</feature>
<dbReference type="Gene3D" id="2.130.10.10">
    <property type="entry name" value="YVTN repeat-like/Quinoprotein amine dehydrogenase"/>
    <property type="match status" value="1"/>
</dbReference>
<dbReference type="SUPFAM" id="SSF50978">
    <property type="entry name" value="WD40 repeat-like"/>
    <property type="match status" value="1"/>
</dbReference>
<evidence type="ECO:0000313" key="2">
    <source>
        <dbReference type="EMBL" id="KAJ7319218.1"/>
    </source>
</evidence>
<dbReference type="InterPro" id="IPR015943">
    <property type="entry name" value="WD40/YVTN_repeat-like_dom_sf"/>
</dbReference>
<dbReference type="OrthoDB" id="9996127at2759"/>
<dbReference type="InterPro" id="IPR031793">
    <property type="entry name" value="KICSTOR_ITFG2"/>
</dbReference>
<dbReference type="InterPro" id="IPR028994">
    <property type="entry name" value="Integrin_alpha_N"/>
</dbReference>
<reference evidence="2" key="1">
    <citation type="submission" date="2023-01" db="EMBL/GenBank/DDBJ databases">
        <title>Genome assembly of the deep-sea coral Lophelia pertusa.</title>
        <authorList>
            <person name="Herrera S."/>
            <person name="Cordes E."/>
        </authorList>
    </citation>
    <scope>NUCLEOTIDE SEQUENCE</scope>
    <source>
        <strain evidence="2">USNM1676648</strain>
        <tissue evidence="2">Polyp</tissue>
    </source>
</reference>
<comment type="caution">
    <text evidence="2">The sequence shown here is derived from an EMBL/GenBank/DDBJ whole genome shotgun (WGS) entry which is preliminary data.</text>
</comment>
<proteinExistence type="predicted"/>
<feature type="compositionally biased region" description="Polar residues" evidence="1">
    <location>
        <begin position="177"/>
        <end position="188"/>
    </location>
</feature>
<feature type="region of interest" description="Disordered" evidence="1">
    <location>
        <begin position="158"/>
        <end position="240"/>
    </location>
</feature>
<accession>A0A9W9Y7J1</accession>
<dbReference type="Proteomes" id="UP001163046">
    <property type="component" value="Unassembled WGS sequence"/>
</dbReference>
<evidence type="ECO:0000313" key="3">
    <source>
        <dbReference type="Proteomes" id="UP001163046"/>
    </source>
</evidence>
<keyword evidence="2" id="KW-0401">Integrin</keyword>
<organism evidence="2 3">
    <name type="scientific">Desmophyllum pertusum</name>
    <dbReference type="NCBI Taxonomy" id="174260"/>
    <lineage>
        <taxon>Eukaryota</taxon>
        <taxon>Metazoa</taxon>
        <taxon>Cnidaria</taxon>
        <taxon>Anthozoa</taxon>
        <taxon>Hexacorallia</taxon>
        <taxon>Scleractinia</taxon>
        <taxon>Caryophylliina</taxon>
        <taxon>Caryophylliidae</taxon>
        <taxon>Desmophyllum</taxon>
    </lineage>
</organism>
<name>A0A9W9Y7J1_9CNID</name>
<dbReference type="SUPFAM" id="SSF69318">
    <property type="entry name" value="Integrin alpha N-terminal domain"/>
    <property type="match status" value="1"/>
</dbReference>
<protein>
    <submittedName>
        <fullName evidence="2">Integrin alpha FG-GAP repeat-containing protein 2</fullName>
    </submittedName>
</protein>
<feature type="compositionally biased region" description="Basic and acidic residues" evidence="1">
    <location>
        <begin position="165"/>
        <end position="175"/>
    </location>
</feature>
<evidence type="ECO:0000256" key="1">
    <source>
        <dbReference type="SAM" id="MobiDB-lite"/>
    </source>
</evidence>
<dbReference type="PANTHER" id="PTHR16317:SF1">
    <property type="entry name" value="KICSTOR COMPLEX PROTEIN ITFG2"/>
    <property type="match status" value="1"/>
</dbReference>
<sequence>MNTTTRSVSFVENLQLEISDNLFNEALLLADVDNDGDSELVVGQINGELSIFKGSSTKPWRTCLHLGMITCVGVGDLWNQRENVLFCITAEGWCHIFYITSESTEEILEPISSQLIPSNCKILLLADVDGDGVLELVTGHADRAVYVHKLETDYHEQSDVQDQPCIEKDEHEKKNKTSVSSLTSQGNKQDLPKESVDQEQGTEAPQKLDRKDSKQQETDAKPKSLHDLKEQRGSGGLAKHQTFSHRLVTINHWTAPSQIGSLVVFDVAQTRHLLASYPGGTYAILTSWNLSQSEMPTEQISSSPSNSIFKQLPLLWGRNKDIPTNLITLKSDSSGANSVEQNHTYLALCTQDGHLILMNGNKLQWSLRVDHGCYNLFSLSKLDITDDGHEEIAVCSWDGITHIIDRLKNVVKFKFGENVMAFCAGKYAFSPGTNLPALVYVTSSNRVVIYWNARLSLMVSTNLGVKMKSKATHDKETRYTIDTATAEGGKNSNELSQLYQQCLYGNI</sequence>
<gene>
    <name evidence="2" type="primary">ITFG2</name>
    <name evidence="2" type="ORF">OS493_036381</name>
</gene>
<dbReference type="Pfam" id="PF15907">
    <property type="entry name" value="Itfg2"/>
    <property type="match status" value="2"/>
</dbReference>
<dbReference type="GO" id="GO:0032006">
    <property type="term" value="P:regulation of TOR signaling"/>
    <property type="evidence" value="ECO:0007669"/>
    <property type="project" value="TreeGrafter"/>
</dbReference>
<dbReference type="EMBL" id="MU827837">
    <property type="protein sequence ID" value="KAJ7319218.1"/>
    <property type="molecule type" value="Genomic_DNA"/>
</dbReference>
<dbReference type="AlphaFoldDB" id="A0A9W9Y7J1"/>
<dbReference type="PANTHER" id="PTHR16317">
    <property type="entry name" value="INTEGRIN ALPHA REPEAT DOMAIN-CONTAINING"/>
    <property type="match status" value="1"/>
</dbReference>
<dbReference type="GO" id="GO:0007229">
    <property type="term" value="P:integrin-mediated signaling pathway"/>
    <property type="evidence" value="ECO:0007669"/>
    <property type="project" value="UniProtKB-KW"/>
</dbReference>
<keyword evidence="3" id="KW-1185">Reference proteome</keyword>
<dbReference type="InterPro" id="IPR036322">
    <property type="entry name" value="WD40_repeat_dom_sf"/>
</dbReference>